<feature type="non-terminal residue" evidence="1">
    <location>
        <position position="103"/>
    </location>
</feature>
<dbReference type="AlphaFoldDB" id="A0A1E1X036"/>
<name>A0A1E1X036_9ACAR</name>
<proteinExistence type="evidence at transcript level"/>
<organism evidence="1">
    <name type="scientific">Amblyomma aureolatum</name>
    <dbReference type="NCBI Taxonomy" id="187763"/>
    <lineage>
        <taxon>Eukaryota</taxon>
        <taxon>Metazoa</taxon>
        <taxon>Ecdysozoa</taxon>
        <taxon>Arthropoda</taxon>
        <taxon>Chelicerata</taxon>
        <taxon>Arachnida</taxon>
        <taxon>Acari</taxon>
        <taxon>Parasitiformes</taxon>
        <taxon>Ixodida</taxon>
        <taxon>Ixodoidea</taxon>
        <taxon>Ixodidae</taxon>
        <taxon>Amblyomminae</taxon>
        <taxon>Amblyomma</taxon>
    </lineage>
</organism>
<evidence type="ECO:0000313" key="1">
    <source>
        <dbReference type="EMBL" id="JAT92604.1"/>
    </source>
</evidence>
<dbReference type="PANTHER" id="PTHR33332">
    <property type="entry name" value="REVERSE TRANSCRIPTASE DOMAIN-CONTAINING PROTEIN"/>
    <property type="match status" value="1"/>
</dbReference>
<sequence>MFADDTTLFFSGKTLHSIEQSANFYLQELSSWLQQNKLQLNAQKTKYIVFSPINKNGEKIVHLIYRGQNLEQVRVQKFLGVWFSEDLSWTPHVNHLLSELAKS</sequence>
<dbReference type="EMBL" id="GFAC01006584">
    <property type="protein sequence ID" value="JAT92604.1"/>
    <property type="molecule type" value="mRNA"/>
</dbReference>
<accession>A0A1E1X036</accession>
<protein>
    <submittedName>
        <fullName evidence="1">Putative tick transposon</fullName>
    </submittedName>
</protein>
<reference evidence="1" key="1">
    <citation type="journal article" date="2017" name="Front. Cell. Infect. Microbiol.">
        <title>The Distinct Transcriptional Response of the Midgut of Amblyomma sculptum and Amblyomma aureolatum Ticks to Rickettsia rickettsii Correlates to Their Differences in Susceptibility to Infection.</title>
        <authorList>
            <person name="Martins L.A."/>
            <person name="Galletti M.F.B.M."/>
            <person name="Ribeiro J.M."/>
            <person name="Fujita A."/>
            <person name="Costa F.B."/>
            <person name="Labruna M.B."/>
            <person name="Daffre S."/>
            <person name="Fogaca A.C."/>
        </authorList>
    </citation>
    <scope>NUCLEOTIDE SEQUENCE</scope>
</reference>